<dbReference type="EMBL" id="BJYM01000005">
    <property type="protein sequence ID" value="GEN86757.1"/>
    <property type="molecule type" value="Genomic_DNA"/>
</dbReference>
<name>A0A511ZH35_9BACI</name>
<dbReference type="InterPro" id="IPR005163">
    <property type="entry name" value="Tri_helical_YiiM-like"/>
</dbReference>
<dbReference type="Proteomes" id="UP000321558">
    <property type="component" value="Unassembled WGS sequence"/>
</dbReference>
<accession>A0A511ZH35</accession>
<feature type="domain" description="YiiM-like triple helical" evidence="1">
    <location>
        <begin position="142"/>
        <end position="184"/>
    </location>
</feature>
<dbReference type="PANTHER" id="PTHR30212:SF2">
    <property type="entry name" value="PROTEIN YIIM"/>
    <property type="match status" value="1"/>
</dbReference>
<dbReference type="STRING" id="582851.GCA_900162665_03221"/>
<evidence type="ECO:0000259" key="1">
    <source>
        <dbReference type="Pfam" id="PF03475"/>
    </source>
</evidence>
<dbReference type="InterPro" id="IPR011037">
    <property type="entry name" value="Pyrv_Knase-like_insert_dom_sf"/>
</dbReference>
<reference evidence="2 3" key="1">
    <citation type="submission" date="2019-07" db="EMBL/GenBank/DDBJ databases">
        <title>Whole genome shotgun sequence of Oceanobacillus sojae NBRC 105379.</title>
        <authorList>
            <person name="Hosoyama A."/>
            <person name="Uohara A."/>
            <person name="Ohji S."/>
            <person name="Ichikawa N."/>
        </authorList>
    </citation>
    <scope>NUCLEOTIDE SEQUENCE [LARGE SCALE GENOMIC DNA]</scope>
    <source>
        <strain evidence="2 3">NBRC 105379</strain>
    </source>
</reference>
<protein>
    <submittedName>
        <fullName evidence="2">Molybdenum cofactor sulfurase</fullName>
    </submittedName>
</protein>
<evidence type="ECO:0000313" key="3">
    <source>
        <dbReference type="Proteomes" id="UP000321558"/>
    </source>
</evidence>
<keyword evidence="3" id="KW-1185">Reference proteome</keyword>
<dbReference type="OrthoDB" id="9786134at2"/>
<gene>
    <name evidence="2" type="ORF">OSO01_14960</name>
</gene>
<dbReference type="SUPFAM" id="SSF50800">
    <property type="entry name" value="PK beta-barrel domain-like"/>
    <property type="match status" value="1"/>
</dbReference>
<dbReference type="InterPro" id="IPR052353">
    <property type="entry name" value="Benzoxazolinone_Detox_Enz"/>
</dbReference>
<dbReference type="Gene3D" id="2.40.33.20">
    <property type="entry name" value="PK beta-barrel domain-like"/>
    <property type="match status" value="1"/>
</dbReference>
<dbReference type="AlphaFoldDB" id="A0A511ZH35"/>
<organism evidence="2 3">
    <name type="scientific">Oceanobacillus sojae</name>
    <dbReference type="NCBI Taxonomy" id="582851"/>
    <lineage>
        <taxon>Bacteria</taxon>
        <taxon>Bacillati</taxon>
        <taxon>Bacillota</taxon>
        <taxon>Bacilli</taxon>
        <taxon>Bacillales</taxon>
        <taxon>Bacillaceae</taxon>
        <taxon>Oceanobacillus</taxon>
    </lineage>
</organism>
<dbReference type="PANTHER" id="PTHR30212">
    <property type="entry name" value="PROTEIN YIIM"/>
    <property type="match status" value="1"/>
</dbReference>
<comment type="caution">
    <text evidence="2">The sequence shown here is derived from an EMBL/GenBank/DDBJ whole genome shotgun (WGS) entry which is preliminary data.</text>
</comment>
<evidence type="ECO:0000313" key="2">
    <source>
        <dbReference type="EMBL" id="GEN86757.1"/>
    </source>
</evidence>
<dbReference type="Pfam" id="PF03475">
    <property type="entry name" value="YiiM_3-alpha"/>
    <property type="match status" value="1"/>
</dbReference>
<dbReference type="RefSeq" id="WP_147209788.1">
    <property type="nucleotide sequence ID" value="NZ_BJYM01000005.1"/>
</dbReference>
<proteinExistence type="predicted"/>
<sequence length="185" mass="21706">MEEPFVHRIFNNKQNEIKNSMFLSRLGFAKENPDKKIAIYDKCIFAFPIRHYNEPGTDKLFTKRAGEKKENLSVLEMDEYSVFIGDIYQFGKAVIQVSQPGTVSQREMENGLKTGWYFRVLEEGKIQPESDLQLIERPNSKWSIAACNEIMYLDRDNLWGADELFHCTDLGIVWRKTLRKRLRGF</sequence>